<keyword evidence="2 8" id="KW-0479">Metal-binding</keyword>
<keyword evidence="4" id="KW-0560">Oxidoreductase</keyword>
<dbReference type="AlphaFoldDB" id="A0AAW0LZA1"/>
<dbReference type="GO" id="GO:0010436">
    <property type="term" value="F:carotenoid dioxygenase activity"/>
    <property type="evidence" value="ECO:0007669"/>
    <property type="project" value="TreeGrafter"/>
</dbReference>
<dbReference type="GO" id="GO:0016121">
    <property type="term" value="P:carotene catabolic process"/>
    <property type="evidence" value="ECO:0007669"/>
    <property type="project" value="TreeGrafter"/>
</dbReference>
<dbReference type="Gramene" id="rna-CFP56_34334">
    <property type="protein sequence ID" value="cds-POE68314.1"/>
    <property type="gene ID" value="gene-CFP56_34334"/>
</dbReference>
<evidence type="ECO:0000256" key="8">
    <source>
        <dbReference type="PIRSR" id="PIRSR604294-1"/>
    </source>
</evidence>
<keyword evidence="5 8" id="KW-0408">Iron</keyword>
<evidence type="ECO:0000256" key="4">
    <source>
        <dbReference type="ARBA" id="ARBA00023002"/>
    </source>
</evidence>
<evidence type="ECO:0000256" key="3">
    <source>
        <dbReference type="ARBA" id="ARBA00022964"/>
    </source>
</evidence>
<evidence type="ECO:0000256" key="1">
    <source>
        <dbReference type="ARBA" id="ARBA00006787"/>
    </source>
</evidence>
<comment type="similarity">
    <text evidence="1">Belongs to the carotenoid oxygenase family.</text>
</comment>
<gene>
    <name evidence="9" type="primary">CCD1_0</name>
    <name evidence="9" type="ORF">CFP56_026389</name>
</gene>
<keyword evidence="10" id="KW-1185">Reference proteome</keyword>
<evidence type="ECO:0000313" key="10">
    <source>
        <dbReference type="Proteomes" id="UP000237347"/>
    </source>
</evidence>
<dbReference type="PANTHER" id="PTHR10543:SF89">
    <property type="entry name" value="CAROTENOID 9,10(9',10')-CLEAVAGE DIOXYGENASE 1"/>
    <property type="match status" value="1"/>
</dbReference>
<protein>
    <recommendedName>
        <fullName evidence="6">carotenoid 9,10-dioxygenase</fullName>
        <ecNumber evidence="6">1.14.99.n4</ecNumber>
    </recommendedName>
</protein>
<evidence type="ECO:0000313" key="9">
    <source>
        <dbReference type="EMBL" id="KAK7855829.1"/>
    </source>
</evidence>
<evidence type="ECO:0000256" key="2">
    <source>
        <dbReference type="ARBA" id="ARBA00022723"/>
    </source>
</evidence>
<accession>A0AAW0LZA1</accession>
<organism evidence="9 10">
    <name type="scientific">Quercus suber</name>
    <name type="common">Cork oak</name>
    <dbReference type="NCBI Taxonomy" id="58331"/>
    <lineage>
        <taxon>Eukaryota</taxon>
        <taxon>Viridiplantae</taxon>
        <taxon>Streptophyta</taxon>
        <taxon>Embryophyta</taxon>
        <taxon>Tracheophyta</taxon>
        <taxon>Spermatophyta</taxon>
        <taxon>Magnoliopsida</taxon>
        <taxon>eudicotyledons</taxon>
        <taxon>Gunneridae</taxon>
        <taxon>Pentapetalae</taxon>
        <taxon>rosids</taxon>
        <taxon>fabids</taxon>
        <taxon>Fagales</taxon>
        <taxon>Fagaceae</taxon>
        <taxon>Quercus</taxon>
    </lineage>
</organism>
<dbReference type="GO" id="GO:0046872">
    <property type="term" value="F:metal ion binding"/>
    <property type="evidence" value="ECO:0007669"/>
    <property type="project" value="UniProtKB-KW"/>
</dbReference>
<dbReference type="GO" id="GO:0009570">
    <property type="term" value="C:chloroplast stroma"/>
    <property type="evidence" value="ECO:0007669"/>
    <property type="project" value="TreeGrafter"/>
</dbReference>
<name>A0AAW0LZA1_QUESU</name>
<keyword evidence="3" id="KW-0223">Dioxygenase</keyword>
<dbReference type="InterPro" id="IPR004294">
    <property type="entry name" value="Carotenoid_Oase"/>
</dbReference>
<feature type="binding site" evidence="8">
    <location>
        <position position="82"/>
    </location>
    <ligand>
        <name>Fe cation</name>
        <dbReference type="ChEBI" id="CHEBI:24875"/>
        <note>catalytic</note>
    </ligand>
</feature>
<comment type="catalytic activity">
    <reaction evidence="7">
        <text>all-trans-zeaxanthin + 2 O2 = 4,9-dimethyldodeca-2,4,6,8,10-pentaenedial + 2 (3R)-hydroxy-beta-ionone</text>
        <dbReference type="Rhea" id="RHEA:26393"/>
        <dbReference type="ChEBI" id="CHEBI:15379"/>
        <dbReference type="ChEBI" id="CHEBI:27547"/>
        <dbReference type="ChEBI" id="CHEBI:53171"/>
        <dbReference type="ChEBI" id="CHEBI:53173"/>
        <dbReference type="EC" id="1.14.99.n4"/>
    </reaction>
</comment>
<reference evidence="9 10" key="1">
    <citation type="journal article" date="2018" name="Sci. Data">
        <title>The draft genome sequence of cork oak.</title>
        <authorList>
            <person name="Ramos A.M."/>
            <person name="Usie A."/>
            <person name="Barbosa P."/>
            <person name="Barros P.M."/>
            <person name="Capote T."/>
            <person name="Chaves I."/>
            <person name="Simoes F."/>
            <person name="Abreu I."/>
            <person name="Carrasquinho I."/>
            <person name="Faro C."/>
            <person name="Guimaraes J.B."/>
            <person name="Mendonca D."/>
            <person name="Nobrega F."/>
            <person name="Rodrigues L."/>
            <person name="Saibo N.J.M."/>
            <person name="Varela M.C."/>
            <person name="Egas C."/>
            <person name="Matos J."/>
            <person name="Miguel C.M."/>
            <person name="Oliveira M.M."/>
            <person name="Ricardo C.P."/>
            <person name="Goncalves S."/>
        </authorList>
    </citation>
    <scope>NUCLEOTIDE SEQUENCE [LARGE SCALE GENOMIC DNA]</scope>
    <source>
        <strain evidence="10">cv. HL8</strain>
    </source>
</reference>
<dbReference type="Proteomes" id="UP000237347">
    <property type="component" value="Unassembled WGS sequence"/>
</dbReference>
<evidence type="ECO:0000256" key="5">
    <source>
        <dbReference type="ARBA" id="ARBA00023004"/>
    </source>
</evidence>
<dbReference type="PANTHER" id="PTHR10543">
    <property type="entry name" value="BETA-CAROTENE DIOXYGENASE"/>
    <property type="match status" value="1"/>
</dbReference>
<proteinExistence type="inferred from homology"/>
<evidence type="ECO:0000256" key="7">
    <source>
        <dbReference type="ARBA" id="ARBA00048709"/>
    </source>
</evidence>
<dbReference type="EC" id="1.14.99.n4" evidence="6"/>
<dbReference type="EMBL" id="PKMF04000042">
    <property type="protein sequence ID" value="KAK7855829.1"/>
    <property type="molecule type" value="Genomic_DNA"/>
</dbReference>
<comment type="cofactor">
    <cofactor evidence="8">
        <name>Fe(2+)</name>
        <dbReference type="ChEBI" id="CHEBI:29033"/>
    </cofactor>
    <text evidence="8">Binds 1 Fe(2+) ion per subunit.</text>
</comment>
<evidence type="ECO:0000256" key="6">
    <source>
        <dbReference type="ARBA" id="ARBA00039084"/>
    </source>
</evidence>
<sequence length="97" mass="11408">MVHGLCIKNGKATYVSHYVRTSKLKHEEYFGGAKILKDMVKENKLVYKFDATKETRFGVLPQYAKDERQIRQFELPSCFIFHNGLLIDRDRDKDNPK</sequence>
<comment type="caution">
    <text evidence="9">The sequence shown here is derived from an EMBL/GenBank/DDBJ whole genome shotgun (WGS) entry which is preliminary data.</text>
</comment>